<dbReference type="Proteomes" id="UP000053719">
    <property type="component" value="Unassembled WGS sequence"/>
</dbReference>
<dbReference type="EMBL" id="LKLU01000134">
    <property type="protein sequence ID" value="KSU18099.1"/>
    <property type="molecule type" value="Genomic_DNA"/>
</dbReference>
<evidence type="ECO:0000313" key="1">
    <source>
        <dbReference type="EMBL" id="KSU18099.1"/>
    </source>
</evidence>
<gene>
    <name evidence="1" type="ORF">M20_2412</name>
</gene>
<name>A0A0V8DX53_LACLL</name>
<evidence type="ECO:0000313" key="2">
    <source>
        <dbReference type="Proteomes" id="UP000053719"/>
    </source>
</evidence>
<comment type="caution">
    <text evidence="1">The sequence shown here is derived from an EMBL/GenBank/DDBJ whole genome shotgun (WGS) entry which is preliminary data.</text>
</comment>
<sequence>MESYSVEAVLSAVDKNFTSTMNKADSSMGGLDKSSQNTNTSILDIAKGVGVFKLVDSAVGLVRNSLDGAIDRFDTLNKYPVVMQALGYSASDVDKSMAKLNKGIDGLPTSLNEIVSNT</sequence>
<reference evidence="2" key="1">
    <citation type="submission" date="2015-10" db="EMBL/GenBank/DDBJ databases">
        <title>Draft Genome Sequences of 11 Lactococcus lactis subspecies cremoris strains.</title>
        <authorList>
            <person name="Wels M."/>
            <person name="Backus L."/>
            <person name="Boekhorst J."/>
            <person name="Dijkstra A."/>
            <person name="Beerthuizen M."/>
            <person name="Kelly W."/>
            <person name="Siezen R."/>
            <person name="Bachmann H."/>
            <person name="Van Hijum S."/>
        </authorList>
    </citation>
    <scope>NUCLEOTIDE SEQUENCE [LARGE SCALE GENOMIC DNA]</scope>
    <source>
        <strain evidence="2">M20</strain>
    </source>
</reference>
<protein>
    <submittedName>
        <fullName evidence="1">Phage tail length tape-measure protein</fullName>
    </submittedName>
</protein>
<proteinExistence type="predicted"/>
<dbReference type="PATRIC" id="fig|1360.114.peg.1378"/>
<organism evidence="1 2">
    <name type="scientific">Lactococcus lactis subsp. lactis</name>
    <name type="common">Streptococcus lactis</name>
    <dbReference type="NCBI Taxonomy" id="1360"/>
    <lineage>
        <taxon>Bacteria</taxon>
        <taxon>Bacillati</taxon>
        <taxon>Bacillota</taxon>
        <taxon>Bacilli</taxon>
        <taxon>Lactobacillales</taxon>
        <taxon>Streptococcaceae</taxon>
        <taxon>Lactococcus</taxon>
    </lineage>
</organism>
<accession>A0A0V8DX53</accession>
<dbReference type="AlphaFoldDB" id="A0A0V8DX53"/>